<protein>
    <submittedName>
        <fullName evidence="1">Uncharacterized protein</fullName>
    </submittedName>
</protein>
<dbReference type="InParanoid" id="F0XNC8"/>
<proteinExistence type="predicted"/>
<dbReference type="EMBL" id="GL629795">
    <property type="protein sequence ID" value="EFX00871.1"/>
    <property type="molecule type" value="Genomic_DNA"/>
</dbReference>
<dbReference type="GeneID" id="25974887"/>
<name>F0XNC8_GROCL</name>
<accession>F0XNC8</accession>
<organism evidence="2">
    <name type="scientific">Grosmannia clavigera (strain kw1407 / UAMH 11150)</name>
    <name type="common">Blue stain fungus</name>
    <name type="synonym">Graphiocladiella clavigera</name>
    <dbReference type="NCBI Taxonomy" id="655863"/>
    <lineage>
        <taxon>Eukaryota</taxon>
        <taxon>Fungi</taxon>
        <taxon>Dikarya</taxon>
        <taxon>Ascomycota</taxon>
        <taxon>Pezizomycotina</taxon>
        <taxon>Sordariomycetes</taxon>
        <taxon>Sordariomycetidae</taxon>
        <taxon>Ophiostomatales</taxon>
        <taxon>Ophiostomataceae</taxon>
        <taxon>Leptographium</taxon>
    </lineage>
</organism>
<dbReference type="HOGENOM" id="CLU_2622263_0_0_1"/>
<gene>
    <name evidence="1" type="ORF">CMQ_1952</name>
</gene>
<evidence type="ECO:0000313" key="2">
    <source>
        <dbReference type="Proteomes" id="UP000007796"/>
    </source>
</evidence>
<sequence>MAQSVDAGEVTTDNQQYASSVQVCNGSMNEGRQTASVSQEDSRLRAERLRTFTEDTSGINDRFMAIANAPNNAGGTAP</sequence>
<evidence type="ECO:0000313" key="1">
    <source>
        <dbReference type="EMBL" id="EFX00871.1"/>
    </source>
</evidence>
<reference evidence="1 2" key="1">
    <citation type="journal article" date="2011" name="Proc. Natl. Acad. Sci. U.S.A.">
        <title>Genome and transcriptome analyses of the mountain pine beetle-fungal symbiont Grosmannia clavigera, a lodgepole pine pathogen.</title>
        <authorList>
            <person name="DiGuistini S."/>
            <person name="Wang Y."/>
            <person name="Liao N.Y."/>
            <person name="Taylor G."/>
            <person name="Tanguay P."/>
            <person name="Feau N."/>
            <person name="Henrissat B."/>
            <person name="Chan S.K."/>
            <person name="Hesse-Orce U."/>
            <person name="Alamouti S.M."/>
            <person name="Tsui C.K.M."/>
            <person name="Docking R.T."/>
            <person name="Levasseur A."/>
            <person name="Haridas S."/>
            <person name="Robertson G."/>
            <person name="Birol I."/>
            <person name="Holt R.A."/>
            <person name="Marra M.A."/>
            <person name="Hamelin R.C."/>
            <person name="Hirst M."/>
            <person name="Jones S.J.M."/>
            <person name="Bohlmann J."/>
            <person name="Breuil C."/>
        </authorList>
    </citation>
    <scope>NUCLEOTIDE SEQUENCE [LARGE SCALE GENOMIC DNA]</scope>
    <source>
        <strain evidence="2">kw1407 / UAMH 11150</strain>
    </source>
</reference>
<dbReference type="RefSeq" id="XP_014170353.1">
    <property type="nucleotide sequence ID" value="XM_014314878.1"/>
</dbReference>
<dbReference type="AlphaFoldDB" id="F0XNC8"/>
<dbReference type="Proteomes" id="UP000007796">
    <property type="component" value="Unassembled WGS sequence"/>
</dbReference>
<keyword evidence="2" id="KW-1185">Reference proteome</keyword>